<feature type="domain" description="CRC" evidence="5">
    <location>
        <begin position="538"/>
        <end position="666"/>
    </location>
</feature>
<comment type="subcellular location">
    <subcellularLocation>
        <location evidence="1">Nucleus</location>
    </subcellularLocation>
</comment>
<feature type="region of interest" description="Disordered" evidence="4">
    <location>
        <begin position="894"/>
        <end position="918"/>
    </location>
</feature>
<gene>
    <name evidence="6" type="ORF">ACH5RR_039449</name>
</gene>
<feature type="compositionally biased region" description="Polar residues" evidence="4">
    <location>
        <begin position="511"/>
        <end position="522"/>
    </location>
</feature>
<feature type="compositionally biased region" description="Basic and acidic residues" evidence="4">
    <location>
        <begin position="174"/>
        <end position="190"/>
    </location>
</feature>
<dbReference type="PANTHER" id="PTHR46159">
    <property type="entry name" value="PROTEIN TESMIN/TSO1-LIKE CXC 2"/>
    <property type="match status" value="1"/>
</dbReference>
<protein>
    <recommendedName>
        <fullName evidence="5">CRC domain-containing protein</fullName>
    </recommendedName>
</protein>
<feature type="compositionally biased region" description="Polar residues" evidence="4">
    <location>
        <begin position="102"/>
        <end position="112"/>
    </location>
</feature>
<feature type="compositionally biased region" description="Polar residues" evidence="4">
    <location>
        <begin position="60"/>
        <end position="69"/>
    </location>
</feature>
<dbReference type="InterPro" id="IPR005172">
    <property type="entry name" value="CRC"/>
</dbReference>
<evidence type="ECO:0000313" key="7">
    <source>
        <dbReference type="Proteomes" id="UP001630127"/>
    </source>
</evidence>
<dbReference type="InterPro" id="IPR033467">
    <property type="entry name" value="Tesmin/TSO1-like_CXC"/>
</dbReference>
<evidence type="ECO:0000256" key="1">
    <source>
        <dbReference type="ARBA" id="ARBA00004123"/>
    </source>
</evidence>
<dbReference type="SMART" id="SM01114">
    <property type="entry name" value="CXC"/>
    <property type="match status" value="2"/>
</dbReference>
<name>A0ABD2Y013_9GENT</name>
<comment type="caution">
    <text evidence="6">The sequence shown here is derived from an EMBL/GenBank/DDBJ whole genome shotgun (WGS) entry which is preliminary data.</text>
</comment>
<dbReference type="Proteomes" id="UP001630127">
    <property type="component" value="Unassembled WGS sequence"/>
</dbReference>
<dbReference type="PANTHER" id="PTHR46159:SF6">
    <property type="entry name" value="OS12G0605300 PROTEIN"/>
    <property type="match status" value="1"/>
</dbReference>
<feature type="compositionally biased region" description="Low complexity" evidence="4">
    <location>
        <begin position="152"/>
        <end position="163"/>
    </location>
</feature>
<dbReference type="Pfam" id="PF03638">
    <property type="entry name" value="TCR"/>
    <property type="match status" value="2"/>
</dbReference>
<feature type="region of interest" description="Disordered" evidence="4">
    <location>
        <begin position="125"/>
        <end position="231"/>
    </location>
</feature>
<feature type="region of interest" description="Disordered" evidence="4">
    <location>
        <begin position="340"/>
        <end position="371"/>
    </location>
</feature>
<organism evidence="6 7">
    <name type="scientific">Cinchona calisaya</name>
    <dbReference type="NCBI Taxonomy" id="153742"/>
    <lineage>
        <taxon>Eukaryota</taxon>
        <taxon>Viridiplantae</taxon>
        <taxon>Streptophyta</taxon>
        <taxon>Embryophyta</taxon>
        <taxon>Tracheophyta</taxon>
        <taxon>Spermatophyta</taxon>
        <taxon>Magnoliopsida</taxon>
        <taxon>eudicotyledons</taxon>
        <taxon>Gunneridae</taxon>
        <taxon>Pentapetalae</taxon>
        <taxon>asterids</taxon>
        <taxon>lamiids</taxon>
        <taxon>Gentianales</taxon>
        <taxon>Rubiaceae</taxon>
        <taxon>Cinchonoideae</taxon>
        <taxon>Cinchoneae</taxon>
        <taxon>Cinchona</taxon>
    </lineage>
</organism>
<sequence>MDYSPEQPSKLSNSDPTLQVQESPVFSYISNLSPIKPDKAAPAAQGFPGINSPALVLRSPQINPNSQPNFLKRPQFSGSTNAGLSEQDESCGGTVTVPEESGISTPHLSSGLRTCPQKAFIAENSTTEKVSNPTGNADDYLTKIVNMDGGDSTSSTNLSPKSSDVVLQSQNDLSDSKESVEETEDKDGSRNMKMGAPLAMLEQAEEGELRNSSSDVKSVVQDQKSGDGNMPYDLFPKVESDKSVDHVLENQHGEHSETENAGSGHVFEVGSASLSESMRVAQGCGSSPENEVTCSEALENKMNDYSPKVVQHHHGISRRLQFEDVQGKLMANMFFRNSSGSTGHLRSPASPDSEVPESASLNEPASPSNRLLANMTPPIFSPQNIGNYNVKFPKRSGIGLHLNSIVNSMQMGSGAKVRMKSADHSSFDGLDKKSISIMSCDLHKDGSISSNLEGASKGSDGSKHDKHTSVATNSASYLSPYSKKPIYEPVFLKPIELQSYSSDKRMYNSETSNSLEDFGQSSPKKKRKKLLDTGESNGCKRCNCKKTKCLKLYCDCFAAGIYCAEPCACQGCFNRPEYEDTVLETRQQIESRNPLAFAPKIIQHLTEPPTDDYVEDGANFTPSSSRHKRGCNCKKSKCLKKYCECYQNNVGCSDGCRCEACENIYGRKGVYQGIVTSEFGMIKDLISKHSEKLDSSFDTTPESVASKDGLLHNEPYNPHNLTPLTPSFQCSDHGKDASKSWLSSGGYLQSPESGLTFIAPYGTSPEQATNPDNHNMILESNTGIMDLVSFGQHLDYGNGNPVNQFSPKCDTLRNAGDLTALPNPQVANISRAQFFPGNRQVSSGSSLRWRSSPNTPSTQFGGTKLHEVVDFNGRLYSNMDDDSPEILKETPVPSNAVKISSPNKKRVSPPHGRGTELGSCSSGLRNARKFILQSVPHFPPFTPCIDSKSGTGMHNLQSSSSSK</sequence>
<feature type="compositionally biased region" description="Low complexity" evidence="4">
    <location>
        <begin position="212"/>
        <end position="223"/>
    </location>
</feature>
<dbReference type="AlphaFoldDB" id="A0ABD2Y013"/>
<keyword evidence="7" id="KW-1185">Reference proteome</keyword>
<evidence type="ECO:0000259" key="5">
    <source>
        <dbReference type="PROSITE" id="PS51634"/>
    </source>
</evidence>
<feature type="region of interest" description="Disordered" evidence="4">
    <location>
        <begin position="38"/>
        <end position="112"/>
    </location>
</feature>
<proteinExistence type="inferred from homology"/>
<dbReference type="GO" id="GO:0005634">
    <property type="term" value="C:nucleus"/>
    <property type="evidence" value="ECO:0007669"/>
    <property type="project" value="UniProtKB-SubCell"/>
</dbReference>
<evidence type="ECO:0000256" key="2">
    <source>
        <dbReference type="ARBA" id="ARBA00007267"/>
    </source>
</evidence>
<dbReference type="InterPro" id="IPR044522">
    <property type="entry name" value="TSO1-like"/>
</dbReference>
<feature type="compositionally biased region" description="Polar residues" evidence="4">
    <location>
        <begin position="359"/>
        <end position="371"/>
    </location>
</feature>
<dbReference type="PROSITE" id="PS51634">
    <property type="entry name" value="CRC"/>
    <property type="match status" value="1"/>
</dbReference>
<accession>A0ABD2Y013</accession>
<feature type="region of interest" description="Disordered" evidence="4">
    <location>
        <begin position="842"/>
        <end position="862"/>
    </location>
</feature>
<feature type="compositionally biased region" description="Polar residues" evidence="4">
    <location>
        <begin position="125"/>
        <end position="135"/>
    </location>
</feature>
<comment type="similarity">
    <text evidence="2">Belongs to the lin-54 family.</text>
</comment>
<evidence type="ECO:0000256" key="3">
    <source>
        <dbReference type="ARBA" id="ARBA00023242"/>
    </source>
</evidence>
<keyword evidence="3" id="KW-0539">Nucleus</keyword>
<evidence type="ECO:0000256" key="4">
    <source>
        <dbReference type="SAM" id="MobiDB-lite"/>
    </source>
</evidence>
<feature type="compositionally biased region" description="Low complexity" evidence="4">
    <location>
        <begin position="842"/>
        <end position="852"/>
    </location>
</feature>
<reference evidence="6 7" key="1">
    <citation type="submission" date="2024-11" db="EMBL/GenBank/DDBJ databases">
        <title>A near-complete genome assembly of Cinchona calisaya.</title>
        <authorList>
            <person name="Lian D.C."/>
            <person name="Zhao X.W."/>
            <person name="Wei L."/>
        </authorList>
    </citation>
    <scope>NUCLEOTIDE SEQUENCE [LARGE SCALE GENOMIC DNA]</scope>
    <source>
        <tissue evidence="6">Nenye</tissue>
    </source>
</reference>
<feature type="region of interest" description="Disordered" evidence="4">
    <location>
        <begin position="511"/>
        <end position="530"/>
    </location>
</feature>
<evidence type="ECO:0000313" key="6">
    <source>
        <dbReference type="EMBL" id="KAL3500356.1"/>
    </source>
</evidence>
<dbReference type="EMBL" id="JBJUIK010000016">
    <property type="protein sequence ID" value="KAL3500356.1"/>
    <property type="molecule type" value="Genomic_DNA"/>
</dbReference>